<protein>
    <submittedName>
        <fullName evidence="1">NIF3 domain protein</fullName>
    </submittedName>
</protein>
<dbReference type="STRING" id="1408281.Epro_0787"/>
<dbReference type="RefSeq" id="WP_052570705.1">
    <property type="nucleotide sequence ID" value="NZ_CP009498.1"/>
</dbReference>
<dbReference type="OrthoDB" id="9798371at2"/>
<accession>A0A0G3WHN9</accession>
<gene>
    <name evidence="1" type="ORF">Epro_0787</name>
</gene>
<name>A0A0G3WHN9_9BACT</name>
<evidence type="ECO:0000313" key="2">
    <source>
        <dbReference type="Proteomes" id="UP000035337"/>
    </source>
</evidence>
<evidence type="ECO:0000313" key="1">
    <source>
        <dbReference type="EMBL" id="AKL98166.1"/>
    </source>
</evidence>
<dbReference type="Proteomes" id="UP000035337">
    <property type="component" value="Chromosome"/>
</dbReference>
<proteinExistence type="predicted"/>
<keyword evidence="2" id="KW-1185">Reference proteome</keyword>
<dbReference type="SUPFAM" id="SSF102705">
    <property type="entry name" value="NIF3 (NGG1p interacting factor 3)-like"/>
    <property type="match status" value="1"/>
</dbReference>
<dbReference type="AlphaFoldDB" id="A0A0G3WHN9"/>
<reference evidence="1 2" key="1">
    <citation type="submission" date="2014-09" db="EMBL/GenBank/DDBJ databases">
        <title>Complete genome sequence of Endomicrobium proavitum.</title>
        <authorList>
            <person name="Zheng H."/>
        </authorList>
    </citation>
    <scope>NUCLEOTIDE SEQUENCE [LARGE SCALE GENOMIC DNA]</scope>
    <source>
        <strain evidence="1 2">Rsa215</strain>
    </source>
</reference>
<dbReference type="InterPro" id="IPR036069">
    <property type="entry name" value="DUF34/NIF3_sf"/>
</dbReference>
<sequence length="320" mass="35867">MKLKQIYDYFIAEGIKEDPRGQDKVELDLLKRKEDYDALSKEKKENYDVESLTNPYYDSRILAGSPDLEVKTVLVGIDIETPEILLAKQLNSLGKNIDLVIAHHPEGFAYSTFHNVLNMQAEITSALGVPINISEKLLSVRVREVKNSILPQNNERVEDAARLLEIPLMTAHTVADNHVATFLQKGIEAARPRFLKDIIEYLNAFPEYKYSAARGQAPHILLGCDDSRCGKVFVDMTGGTEGPIEMLEKLSSAGIGTIVSMHLGTKAVKEAEKYNMNVILAGHISSDNLGLNLLFDKLEKKYGKLNFVEASGFRRFRRDK</sequence>
<dbReference type="EMBL" id="CP009498">
    <property type="protein sequence ID" value="AKL98166.1"/>
    <property type="molecule type" value="Genomic_DNA"/>
</dbReference>
<organism evidence="1 2">
    <name type="scientific">Endomicrobium proavitum</name>
    <dbReference type="NCBI Taxonomy" id="1408281"/>
    <lineage>
        <taxon>Bacteria</taxon>
        <taxon>Pseudomonadati</taxon>
        <taxon>Elusimicrobiota</taxon>
        <taxon>Endomicrobiia</taxon>
        <taxon>Endomicrobiales</taxon>
        <taxon>Endomicrobiaceae</taxon>
        <taxon>Endomicrobium</taxon>
    </lineage>
</organism>
<dbReference type="KEGG" id="epo:Epro_0787"/>